<keyword evidence="1" id="KW-1133">Transmembrane helix</keyword>
<dbReference type="EMBL" id="HBGA01063259">
    <property type="protein sequence ID" value="CAD9012361.1"/>
    <property type="molecule type" value="Transcribed_RNA"/>
</dbReference>
<evidence type="ECO:0000256" key="1">
    <source>
        <dbReference type="SAM" id="Phobius"/>
    </source>
</evidence>
<dbReference type="AlphaFoldDB" id="A0A6U8B1Z4"/>
<gene>
    <name evidence="2" type="ORF">EGYM00392_LOCUS23456</name>
    <name evidence="3" type="ORF">EGYM00392_LOCUS23462</name>
</gene>
<sequence length="124" mass="13784">MAQYQARSSTPYWVYILIGFGVAVAIAIFCFITRKFWAKVYAKQETKIFGGYNYKNGEWRNGAWRAPTACPSPQQGYPDIGAVTGVPLQAERDYPQLAEETGAVRANRTPTSTPYAAPYVNAAY</sequence>
<reference evidence="3" key="1">
    <citation type="submission" date="2021-01" db="EMBL/GenBank/DDBJ databases">
        <authorList>
            <person name="Corre E."/>
            <person name="Pelletier E."/>
            <person name="Niang G."/>
            <person name="Scheremetjew M."/>
            <person name="Finn R."/>
            <person name="Kale V."/>
            <person name="Holt S."/>
            <person name="Cochrane G."/>
            <person name="Meng A."/>
            <person name="Brown T."/>
            <person name="Cohen L."/>
        </authorList>
    </citation>
    <scope>NUCLEOTIDE SEQUENCE</scope>
    <source>
        <strain evidence="3">NIES-381</strain>
    </source>
</reference>
<protein>
    <submittedName>
        <fullName evidence="3">Uncharacterized protein</fullName>
    </submittedName>
</protein>
<evidence type="ECO:0000313" key="3">
    <source>
        <dbReference type="EMBL" id="CAD9012361.1"/>
    </source>
</evidence>
<name>A0A6U8B1Z4_9EUGL</name>
<proteinExistence type="predicted"/>
<accession>A0A6U8B1Z4</accession>
<dbReference type="EMBL" id="HBGA01063248">
    <property type="protein sequence ID" value="CAD9012355.1"/>
    <property type="molecule type" value="Transcribed_RNA"/>
</dbReference>
<feature type="transmembrane region" description="Helical" evidence="1">
    <location>
        <begin position="12"/>
        <end position="33"/>
    </location>
</feature>
<keyword evidence="1" id="KW-0812">Transmembrane</keyword>
<keyword evidence="1" id="KW-0472">Membrane</keyword>
<evidence type="ECO:0000313" key="2">
    <source>
        <dbReference type="EMBL" id="CAD9012355.1"/>
    </source>
</evidence>
<organism evidence="3">
    <name type="scientific">Eutreptiella gymnastica</name>
    <dbReference type="NCBI Taxonomy" id="73025"/>
    <lineage>
        <taxon>Eukaryota</taxon>
        <taxon>Discoba</taxon>
        <taxon>Euglenozoa</taxon>
        <taxon>Euglenida</taxon>
        <taxon>Spirocuta</taxon>
        <taxon>Euglenophyceae</taxon>
        <taxon>Eutreptiales</taxon>
        <taxon>Eutreptiaceae</taxon>
        <taxon>Eutreptiella</taxon>
    </lineage>
</organism>